<evidence type="ECO:0000313" key="8">
    <source>
        <dbReference type="Proteomes" id="UP000663400"/>
    </source>
</evidence>
<dbReference type="EMBL" id="CP071517">
    <property type="protein sequence ID" value="QSX75185.1"/>
    <property type="molecule type" value="Genomic_DNA"/>
</dbReference>
<dbReference type="Gene3D" id="1.10.760.10">
    <property type="entry name" value="Cytochrome c-like domain"/>
    <property type="match status" value="2"/>
</dbReference>
<dbReference type="PROSITE" id="PS51257">
    <property type="entry name" value="PROKAR_LIPOPROTEIN"/>
    <property type="match status" value="1"/>
</dbReference>
<evidence type="ECO:0000259" key="6">
    <source>
        <dbReference type="PROSITE" id="PS51007"/>
    </source>
</evidence>
<dbReference type="InterPro" id="IPR036909">
    <property type="entry name" value="Cyt_c-like_dom_sf"/>
</dbReference>
<evidence type="ECO:0000256" key="4">
    <source>
        <dbReference type="PROSITE-ProRule" id="PRU00433"/>
    </source>
</evidence>
<dbReference type="PANTHER" id="PTHR35008">
    <property type="entry name" value="BLL4482 PROTEIN-RELATED"/>
    <property type="match status" value="1"/>
</dbReference>
<dbReference type="PROSITE" id="PS51007">
    <property type="entry name" value="CYTC"/>
    <property type="match status" value="2"/>
</dbReference>
<accession>A0ABX7RAL5</accession>
<dbReference type="Pfam" id="PF00034">
    <property type="entry name" value="Cytochrom_C"/>
    <property type="match status" value="1"/>
</dbReference>
<reference evidence="7 8" key="1">
    <citation type="submission" date="2021-02" db="EMBL/GenBank/DDBJ databases">
        <title>Lysobacter arenosi sp. nov., isolated from soil of gangwondo yeongwol, south Korea.</title>
        <authorList>
            <person name="Kim K.R."/>
            <person name="Kim K.H."/>
            <person name="Jeon C.O."/>
        </authorList>
    </citation>
    <scope>NUCLEOTIDE SEQUENCE [LARGE SCALE GENOMIC DNA]</scope>
    <source>
        <strain evidence="7 8">R7</strain>
    </source>
</reference>
<feature type="domain" description="Cytochrome c" evidence="6">
    <location>
        <begin position="210"/>
        <end position="312"/>
    </location>
</feature>
<evidence type="ECO:0000313" key="7">
    <source>
        <dbReference type="EMBL" id="QSX75185.1"/>
    </source>
</evidence>
<proteinExistence type="predicted"/>
<dbReference type="RefSeq" id="WP_200604434.1">
    <property type="nucleotide sequence ID" value="NZ_CP071517.1"/>
</dbReference>
<keyword evidence="3 4" id="KW-0408">Iron</keyword>
<dbReference type="PANTHER" id="PTHR35008:SF8">
    <property type="entry name" value="ALCOHOL DEHYDROGENASE CYTOCHROME C SUBUNIT"/>
    <property type="match status" value="1"/>
</dbReference>
<evidence type="ECO:0000256" key="3">
    <source>
        <dbReference type="ARBA" id="ARBA00023004"/>
    </source>
</evidence>
<dbReference type="SUPFAM" id="SSF46626">
    <property type="entry name" value="Cytochrome c"/>
    <property type="match status" value="2"/>
</dbReference>
<dbReference type="InterPro" id="IPR009056">
    <property type="entry name" value="Cyt_c-like_dom"/>
</dbReference>
<name>A0ABX7RAL5_9GAMM</name>
<dbReference type="Proteomes" id="UP000663400">
    <property type="component" value="Chromosome"/>
</dbReference>
<feature type="signal peptide" evidence="5">
    <location>
        <begin position="1"/>
        <end position="22"/>
    </location>
</feature>
<sequence length="446" mass="48528">MTSYVRLGLAHVLALVLASCSAGDPASLAYAPKPIVQLAPIPGLKVRPLTDRTFERTDARRARGEYLAEGILACAACHSERDWHKPGGPIPAGRAYAGRVWKTDGKTWLVAPNITPEPHTGAGRWSDDMLARAIREGIGHDGRLLHPQMWYRSFRLLSDEDLASVVVYLRSLPAVRNTLPQTVLSDEQVKRFVGEPRPITSPVSEPPHATPEERGRYLAGLADCGGCHTLWDGKRLPGAFAGGNEVGRDGRTVFSANITPDPTGMSYDAAGFIQVIRTGKAGLLAPEMPWLFYRRLSDDDLTALHAFLKTRYPVSHRISNLGPGTACAVCGGQHPLGSANRLVPVRGIAVPERLLRDYVGSYRIDEYDWTLRIELLHGKLHMVDGEAPPKELVALTQSRFAMDGGLGPLRFERDGEGRVARVVSEDVEDVPLERIAEVAAKAGGSP</sequence>
<evidence type="ECO:0000256" key="5">
    <source>
        <dbReference type="SAM" id="SignalP"/>
    </source>
</evidence>
<keyword evidence="1 4" id="KW-0349">Heme</keyword>
<evidence type="ECO:0000256" key="2">
    <source>
        <dbReference type="ARBA" id="ARBA00022723"/>
    </source>
</evidence>
<keyword evidence="8" id="KW-1185">Reference proteome</keyword>
<keyword evidence="2 4" id="KW-0479">Metal-binding</keyword>
<organism evidence="7 8">
    <name type="scientific">Lysobacter arenosi</name>
    <dbReference type="NCBI Taxonomy" id="2795387"/>
    <lineage>
        <taxon>Bacteria</taxon>
        <taxon>Pseudomonadati</taxon>
        <taxon>Pseudomonadota</taxon>
        <taxon>Gammaproteobacteria</taxon>
        <taxon>Lysobacterales</taxon>
        <taxon>Lysobacteraceae</taxon>
        <taxon>Lysobacter</taxon>
    </lineage>
</organism>
<keyword evidence="5" id="KW-0732">Signal</keyword>
<feature type="chain" id="PRO_5047034653" description="Cytochrome c domain-containing protein" evidence="5">
    <location>
        <begin position="23"/>
        <end position="446"/>
    </location>
</feature>
<protein>
    <recommendedName>
        <fullName evidence="6">Cytochrome c domain-containing protein</fullName>
    </recommendedName>
</protein>
<feature type="domain" description="Cytochrome c" evidence="6">
    <location>
        <begin position="59"/>
        <end position="173"/>
    </location>
</feature>
<dbReference type="InterPro" id="IPR051459">
    <property type="entry name" value="Cytochrome_c-type_DH"/>
</dbReference>
<evidence type="ECO:0000256" key="1">
    <source>
        <dbReference type="ARBA" id="ARBA00022617"/>
    </source>
</evidence>
<gene>
    <name evidence="7" type="ORF">HIV01_001030</name>
</gene>